<protein>
    <submittedName>
        <fullName evidence="2">Histone-lysine N-methyltransferase SETMAR-like protein</fullName>
    </submittedName>
</protein>
<name>A0AAD3RFP4_LATJO</name>
<dbReference type="EMBL" id="BRZM01000096">
    <property type="protein sequence ID" value="GLD66676.1"/>
    <property type="molecule type" value="Genomic_DNA"/>
</dbReference>
<evidence type="ECO:0000313" key="2">
    <source>
        <dbReference type="EMBL" id="GLD66676.1"/>
    </source>
</evidence>
<organism evidence="2 3">
    <name type="scientific">Lates japonicus</name>
    <name type="common">Japanese lates</name>
    <dbReference type="NCBI Taxonomy" id="270547"/>
    <lineage>
        <taxon>Eukaryota</taxon>
        <taxon>Metazoa</taxon>
        <taxon>Chordata</taxon>
        <taxon>Craniata</taxon>
        <taxon>Vertebrata</taxon>
        <taxon>Euteleostomi</taxon>
        <taxon>Actinopterygii</taxon>
        <taxon>Neopterygii</taxon>
        <taxon>Teleostei</taxon>
        <taxon>Neoteleostei</taxon>
        <taxon>Acanthomorphata</taxon>
        <taxon>Carangaria</taxon>
        <taxon>Carangaria incertae sedis</taxon>
        <taxon>Centropomidae</taxon>
        <taxon>Lates</taxon>
    </lineage>
</organism>
<reference evidence="2" key="1">
    <citation type="submission" date="2022-08" db="EMBL/GenBank/DDBJ databases">
        <title>Genome sequencing of akame (Lates japonicus).</title>
        <authorList>
            <person name="Hashiguchi Y."/>
            <person name="Takahashi H."/>
        </authorList>
    </citation>
    <scope>NUCLEOTIDE SEQUENCE</scope>
    <source>
        <strain evidence="2">Kochi</strain>
    </source>
</reference>
<dbReference type="Pfam" id="PF01359">
    <property type="entry name" value="Transposase_1"/>
    <property type="match status" value="1"/>
</dbReference>
<dbReference type="PANTHER" id="PTHR46060">
    <property type="entry name" value="MARINER MOS1 TRANSPOSASE-LIKE PROTEIN"/>
    <property type="match status" value="1"/>
</dbReference>
<proteinExistence type="predicted"/>
<dbReference type="PANTHER" id="PTHR46060:SF1">
    <property type="entry name" value="MARINER MOS1 TRANSPOSASE-LIKE PROTEIN"/>
    <property type="match status" value="1"/>
</dbReference>
<dbReference type="AlphaFoldDB" id="A0AAD3RFP4"/>
<dbReference type="GO" id="GO:0003676">
    <property type="term" value="F:nucleic acid binding"/>
    <property type="evidence" value="ECO:0007669"/>
    <property type="project" value="InterPro"/>
</dbReference>
<evidence type="ECO:0000313" key="3">
    <source>
        <dbReference type="Proteomes" id="UP001279410"/>
    </source>
</evidence>
<feature type="region of interest" description="Disordered" evidence="1">
    <location>
        <begin position="1"/>
        <end position="20"/>
    </location>
</feature>
<keyword evidence="3" id="KW-1185">Reference proteome</keyword>
<gene>
    <name evidence="2" type="ORF">AKAME5_001805700</name>
</gene>
<dbReference type="InterPro" id="IPR052709">
    <property type="entry name" value="Transposase-MT_Hybrid"/>
</dbReference>
<feature type="compositionally biased region" description="Basic and acidic residues" evidence="1">
    <location>
        <begin position="1"/>
        <end position="10"/>
    </location>
</feature>
<dbReference type="Proteomes" id="UP001279410">
    <property type="component" value="Unassembled WGS sequence"/>
</dbReference>
<comment type="caution">
    <text evidence="2">The sequence shown here is derived from an EMBL/GenBank/DDBJ whole genome shotgun (WGS) entry which is preliminary data.</text>
</comment>
<accession>A0AAD3RFP4</accession>
<dbReference type="InterPro" id="IPR036397">
    <property type="entry name" value="RNaseH_sf"/>
</dbReference>
<sequence>MESIDDDLRSGRPATATTQENIDCVHHMTAKVVSSEGKVMASIFWDAKGIVFIDYLRKGQTISGEYYANSCKRQSSQSSLEN</sequence>
<dbReference type="Gene3D" id="3.30.420.10">
    <property type="entry name" value="Ribonuclease H-like superfamily/Ribonuclease H"/>
    <property type="match status" value="1"/>
</dbReference>
<evidence type="ECO:0000256" key="1">
    <source>
        <dbReference type="SAM" id="MobiDB-lite"/>
    </source>
</evidence>
<dbReference type="InterPro" id="IPR001888">
    <property type="entry name" value="Transposase_1"/>
</dbReference>